<dbReference type="SUPFAM" id="SSF103473">
    <property type="entry name" value="MFS general substrate transporter"/>
    <property type="match status" value="1"/>
</dbReference>
<keyword evidence="2" id="KW-1003">Cell membrane</keyword>
<feature type="transmembrane region" description="Helical" evidence="6">
    <location>
        <begin position="94"/>
        <end position="111"/>
    </location>
</feature>
<dbReference type="PANTHER" id="PTHR43124:SF3">
    <property type="entry name" value="CHLORAMPHENICOL EFFLUX PUMP RV0191"/>
    <property type="match status" value="1"/>
</dbReference>
<feature type="transmembrane region" description="Helical" evidence="6">
    <location>
        <begin position="267"/>
        <end position="285"/>
    </location>
</feature>
<feature type="domain" description="Major facilitator superfamily (MFS) profile" evidence="7">
    <location>
        <begin position="25"/>
        <end position="419"/>
    </location>
</feature>
<dbReference type="Proteomes" id="UP000321548">
    <property type="component" value="Unassembled WGS sequence"/>
</dbReference>
<evidence type="ECO:0000256" key="6">
    <source>
        <dbReference type="SAM" id="Phobius"/>
    </source>
</evidence>
<sequence>MSAAASTSANPKAAGTILPAGAAIRVFLAFAGGYFMSYALRSVNAMISPALIAEFGLSNAQLGSLSAAYFFAFAALQLPLGIWLDRFGSRRVDASLLLVAAVGCGVFALATGPTTLWIGRALIGAGVAGALMCSLRAFRFWYAAERQQQLAAWMLVAGTLGALVTTVPVQLALPLLGWRGVFWVSAALLACASAAIFFLLPHEPLQPPRKGESQWAGYLTVFSTPYFWRFAIPAMLIQSSFIAFQSLWIGPWFRQVLGMGLEESARALFVFNTVLMFAYLALGLAAPRLSRRGWSTLSVVSAGSMLLLAIELAIAFAGGPRAWLLWLGVAVVVTVYTLTQTHVSLVFPERLTGRAFTAFNLIIFAGMFLAQWLFGVAVDALGGSAEGGSGFRNAMGVWVAAQAAAVALLVLWRVKPPRHED</sequence>
<feature type="transmembrane region" description="Helical" evidence="6">
    <location>
        <begin position="297"/>
        <end position="317"/>
    </location>
</feature>
<dbReference type="InterPro" id="IPR036259">
    <property type="entry name" value="MFS_trans_sf"/>
</dbReference>
<gene>
    <name evidence="8" type="ORF">FHP08_12970</name>
</gene>
<protein>
    <submittedName>
        <fullName evidence="8">MFS transporter</fullName>
    </submittedName>
</protein>
<feature type="transmembrane region" description="Helical" evidence="6">
    <location>
        <begin position="181"/>
        <end position="200"/>
    </location>
</feature>
<dbReference type="GO" id="GO:0005886">
    <property type="term" value="C:plasma membrane"/>
    <property type="evidence" value="ECO:0007669"/>
    <property type="project" value="UniProtKB-SubCell"/>
</dbReference>
<dbReference type="Gene3D" id="1.20.1250.20">
    <property type="entry name" value="MFS general substrate transporter like domains"/>
    <property type="match status" value="1"/>
</dbReference>
<evidence type="ECO:0000256" key="3">
    <source>
        <dbReference type="ARBA" id="ARBA00022692"/>
    </source>
</evidence>
<feature type="transmembrane region" description="Helical" evidence="6">
    <location>
        <begin position="226"/>
        <end position="247"/>
    </location>
</feature>
<keyword evidence="5 6" id="KW-0472">Membrane</keyword>
<evidence type="ECO:0000313" key="8">
    <source>
        <dbReference type="EMBL" id="TXL64654.1"/>
    </source>
</evidence>
<name>A0A5C8NU18_9BURK</name>
<dbReference type="InterPro" id="IPR011701">
    <property type="entry name" value="MFS"/>
</dbReference>
<dbReference type="RefSeq" id="WP_147704903.1">
    <property type="nucleotide sequence ID" value="NZ_VDUY01000005.1"/>
</dbReference>
<dbReference type="InterPro" id="IPR020846">
    <property type="entry name" value="MFS_dom"/>
</dbReference>
<dbReference type="GO" id="GO:0022857">
    <property type="term" value="F:transmembrane transporter activity"/>
    <property type="evidence" value="ECO:0007669"/>
    <property type="project" value="InterPro"/>
</dbReference>
<dbReference type="PANTHER" id="PTHR43124">
    <property type="entry name" value="PURINE EFFLUX PUMP PBUE"/>
    <property type="match status" value="1"/>
</dbReference>
<comment type="subcellular location">
    <subcellularLocation>
        <location evidence="1">Cell membrane</location>
        <topology evidence="1">Multi-pass membrane protein</topology>
    </subcellularLocation>
</comment>
<evidence type="ECO:0000259" key="7">
    <source>
        <dbReference type="PROSITE" id="PS50850"/>
    </source>
</evidence>
<evidence type="ECO:0000256" key="2">
    <source>
        <dbReference type="ARBA" id="ARBA00022475"/>
    </source>
</evidence>
<feature type="transmembrane region" description="Helical" evidence="6">
    <location>
        <begin position="60"/>
        <end position="82"/>
    </location>
</feature>
<accession>A0A5C8NU18</accession>
<feature type="transmembrane region" description="Helical" evidence="6">
    <location>
        <begin position="117"/>
        <end position="138"/>
    </location>
</feature>
<evidence type="ECO:0000256" key="4">
    <source>
        <dbReference type="ARBA" id="ARBA00022989"/>
    </source>
</evidence>
<keyword evidence="9" id="KW-1185">Reference proteome</keyword>
<feature type="transmembrane region" description="Helical" evidence="6">
    <location>
        <begin position="150"/>
        <end position="169"/>
    </location>
</feature>
<comment type="caution">
    <text evidence="8">The sequence shown here is derived from an EMBL/GenBank/DDBJ whole genome shotgun (WGS) entry which is preliminary data.</text>
</comment>
<dbReference type="AlphaFoldDB" id="A0A5C8NU18"/>
<evidence type="ECO:0000256" key="1">
    <source>
        <dbReference type="ARBA" id="ARBA00004651"/>
    </source>
</evidence>
<dbReference type="InterPro" id="IPR050189">
    <property type="entry name" value="MFS_Efflux_Transporters"/>
</dbReference>
<dbReference type="EMBL" id="VDUY01000005">
    <property type="protein sequence ID" value="TXL64654.1"/>
    <property type="molecule type" value="Genomic_DNA"/>
</dbReference>
<dbReference type="PROSITE" id="PS50850">
    <property type="entry name" value="MFS"/>
    <property type="match status" value="1"/>
</dbReference>
<feature type="transmembrane region" description="Helical" evidence="6">
    <location>
        <begin position="355"/>
        <end position="374"/>
    </location>
</feature>
<organism evidence="8 9">
    <name type="scientific">Zeimonas arvi</name>
    <dbReference type="NCBI Taxonomy" id="2498847"/>
    <lineage>
        <taxon>Bacteria</taxon>
        <taxon>Pseudomonadati</taxon>
        <taxon>Pseudomonadota</taxon>
        <taxon>Betaproteobacteria</taxon>
        <taxon>Burkholderiales</taxon>
        <taxon>Burkholderiaceae</taxon>
        <taxon>Zeimonas</taxon>
    </lineage>
</organism>
<feature type="transmembrane region" description="Helical" evidence="6">
    <location>
        <begin position="394"/>
        <end position="412"/>
    </location>
</feature>
<feature type="transmembrane region" description="Helical" evidence="6">
    <location>
        <begin position="323"/>
        <end position="343"/>
    </location>
</feature>
<keyword evidence="3 6" id="KW-0812">Transmembrane</keyword>
<reference evidence="8 9" key="1">
    <citation type="submission" date="2019-06" db="EMBL/GenBank/DDBJ databases">
        <title>Quisquiliibacterium sp. nov., isolated from a maize field.</title>
        <authorList>
            <person name="Lin S.-Y."/>
            <person name="Tsai C.-F."/>
            <person name="Young C.-C."/>
        </authorList>
    </citation>
    <scope>NUCLEOTIDE SEQUENCE [LARGE SCALE GENOMIC DNA]</scope>
    <source>
        <strain evidence="8 9">CC-CFT501</strain>
    </source>
</reference>
<evidence type="ECO:0000313" key="9">
    <source>
        <dbReference type="Proteomes" id="UP000321548"/>
    </source>
</evidence>
<proteinExistence type="predicted"/>
<feature type="transmembrane region" description="Helical" evidence="6">
    <location>
        <begin position="22"/>
        <end position="40"/>
    </location>
</feature>
<dbReference type="Pfam" id="PF07690">
    <property type="entry name" value="MFS_1"/>
    <property type="match status" value="1"/>
</dbReference>
<dbReference type="OrthoDB" id="5291895at2"/>
<evidence type="ECO:0000256" key="5">
    <source>
        <dbReference type="ARBA" id="ARBA00023136"/>
    </source>
</evidence>
<keyword evidence="4 6" id="KW-1133">Transmembrane helix</keyword>